<sequence>MCAFSRGSCSPRASLGICSDFGPAQLFLLSARSPPWSLWARRRGPCPGRRGGARCSPELSSAHPASNFPPIAPCSVYCSSLAWNPCWRSAPLCADEVASSSSSNLVLLCSISSNPESRY</sequence>
<protein>
    <submittedName>
        <fullName evidence="1">Uncharacterized protein</fullName>
    </submittedName>
</protein>
<organism evidence="1">
    <name type="scientific">Zea mays</name>
    <name type="common">Maize</name>
    <dbReference type="NCBI Taxonomy" id="4577"/>
    <lineage>
        <taxon>Eukaryota</taxon>
        <taxon>Viridiplantae</taxon>
        <taxon>Streptophyta</taxon>
        <taxon>Embryophyta</taxon>
        <taxon>Tracheophyta</taxon>
        <taxon>Spermatophyta</taxon>
        <taxon>Magnoliopsida</taxon>
        <taxon>Liliopsida</taxon>
        <taxon>Poales</taxon>
        <taxon>Poaceae</taxon>
        <taxon>PACMAD clade</taxon>
        <taxon>Panicoideae</taxon>
        <taxon>Andropogonodae</taxon>
        <taxon>Andropogoneae</taxon>
        <taxon>Tripsacinae</taxon>
        <taxon>Zea</taxon>
    </lineage>
</organism>
<name>C0PIH3_MAIZE</name>
<dbReference type="AlphaFoldDB" id="C0PIH3"/>
<reference evidence="1" key="1">
    <citation type="journal article" date="2009" name="PLoS Genet.">
        <title>Sequencing, mapping, and analysis of 27,455 maize full-length cDNAs.</title>
        <authorList>
            <person name="Soderlund C."/>
            <person name="Descour A."/>
            <person name="Kudrna D."/>
            <person name="Bomhoff M."/>
            <person name="Boyd L."/>
            <person name="Currie J."/>
            <person name="Angelova A."/>
            <person name="Collura K."/>
            <person name="Wissotski M."/>
            <person name="Ashley E."/>
            <person name="Morrow D."/>
            <person name="Fernandes J."/>
            <person name="Walbot V."/>
            <person name="Yu Y."/>
        </authorList>
    </citation>
    <scope>NUCLEOTIDE SEQUENCE</scope>
    <source>
        <strain evidence="1">B73</strain>
    </source>
</reference>
<accession>C0PIH3</accession>
<dbReference type="EMBL" id="BT068092">
    <property type="protein sequence ID" value="ACN34989.1"/>
    <property type="molecule type" value="mRNA"/>
</dbReference>
<proteinExistence type="evidence at transcript level"/>
<evidence type="ECO:0000313" key="1">
    <source>
        <dbReference type="EMBL" id="ACN34989.1"/>
    </source>
</evidence>